<protein>
    <submittedName>
        <fullName evidence="1">Uncharacterized protein</fullName>
    </submittedName>
</protein>
<evidence type="ECO:0000313" key="2">
    <source>
        <dbReference type="Proteomes" id="UP000439123"/>
    </source>
</evidence>
<dbReference type="Proteomes" id="UP000439123">
    <property type="component" value="Unassembled WGS sequence"/>
</dbReference>
<organism evidence="1 2">
    <name type="scientific">Aeromonas veronii</name>
    <dbReference type="NCBI Taxonomy" id="654"/>
    <lineage>
        <taxon>Bacteria</taxon>
        <taxon>Pseudomonadati</taxon>
        <taxon>Pseudomonadota</taxon>
        <taxon>Gammaproteobacteria</taxon>
        <taxon>Aeromonadales</taxon>
        <taxon>Aeromonadaceae</taxon>
        <taxon>Aeromonas</taxon>
    </lineage>
</organism>
<evidence type="ECO:0000313" key="1">
    <source>
        <dbReference type="EMBL" id="VXA86654.1"/>
    </source>
</evidence>
<proteinExistence type="predicted"/>
<gene>
    <name evidence="1" type="ORF">AERO8C_30209</name>
</gene>
<accession>A0A653L6Z9</accession>
<sequence length="21" mass="2472">MEKYYSCMNLSQSGLTLYPNE</sequence>
<name>A0A653L6Z9_AERVE</name>
<dbReference type="AlphaFoldDB" id="A0A653L6Z9"/>
<reference evidence="1 2" key="1">
    <citation type="submission" date="2019-10" db="EMBL/GenBank/DDBJ databases">
        <authorList>
            <person name="Karimi E."/>
        </authorList>
    </citation>
    <scope>NUCLEOTIDE SEQUENCE [LARGE SCALE GENOMIC DNA]</scope>
    <source>
        <strain evidence="1">Aeromonas sp. 8C</strain>
    </source>
</reference>
<dbReference type="EMBL" id="CABWLC010000016">
    <property type="protein sequence ID" value="VXA86654.1"/>
    <property type="molecule type" value="Genomic_DNA"/>
</dbReference>